<dbReference type="EMBL" id="GL871142">
    <property type="protein sequence ID" value="EGC33422.1"/>
    <property type="molecule type" value="Genomic_DNA"/>
</dbReference>
<sequence>MKSISIVLIIFLVKFLVSAETKTEVKGSNNCYVSFGGNTIYLKGRGINVITFDPNVPSAIEASVFDTDSYGIVSGGSSASASFLNYMNNFEYQGQIVLIVSVDDSASCLSNEARSFLKKYGIDSIGFRSSFVTVLISDMNYKFTKIRSKYNITESSSSTLDFIYSA</sequence>
<dbReference type="VEuPathDB" id="AmoebaDB:DICPUDRAFT_154528"/>
<dbReference type="KEGG" id="dpp:DICPUDRAFT_154528"/>
<evidence type="ECO:0000313" key="4">
    <source>
        <dbReference type="Proteomes" id="UP000001064"/>
    </source>
</evidence>
<evidence type="ECO:0000259" key="2">
    <source>
        <dbReference type="Pfam" id="PF15711"/>
    </source>
</evidence>
<keyword evidence="4" id="KW-1185">Reference proteome</keyword>
<dbReference type="InParanoid" id="F0ZRK4"/>
<name>F0ZRK4_DICPU</name>
<dbReference type="InterPro" id="IPR039477">
    <property type="entry name" value="ILEI/PANDER_dom"/>
</dbReference>
<dbReference type="PROSITE" id="PS52031">
    <property type="entry name" value="GG_LECTIN"/>
    <property type="match status" value="1"/>
</dbReference>
<evidence type="ECO:0000313" key="3">
    <source>
        <dbReference type="EMBL" id="EGC33422.1"/>
    </source>
</evidence>
<feature type="signal peptide" evidence="1">
    <location>
        <begin position="1"/>
        <end position="19"/>
    </location>
</feature>
<organism evidence="3 4">
    <name type="scientific">Dictyostelium purpureum</name>
    <name type="common">Slime mold</name>
    <dbReference type="NCBI Taxonomy" id="5786"/>
    <lineage>
        <taxon>Eukaryota</taxon>
        <taxon>Amoebozoa</taxon>
        <taxon>Evosea</taxon>
        <taxon>Eumycetozoa</taxon>
        <taxon>Dictyostelia</taxon>
        <taxon>Dictyosteliales</taxon>
        <taxon>Dictyosteliaceae</taxon>
        <taxon>Dictyostelium</taxon>
    </lineage>
</organism>
<gene>
    <name evidence="3" type="ORF">DICPUDRAFT_154528</name>
</gene>
<dbReference type="FunCoup" id="F0ZRK4">
    <property type="interactions" value="722"/>
</dbReference>
<dbReference type="RefSeq" id="XP_003290041.1">
    <property type="nucleotide sequence ID" value="XM_003289993.1"/>
</dbReference>
<evidence type="ECO:0000256" key="1">
    <source>
        <dbReference type="SAM" id="SignalP"/>
    </source>
</evidence>
<dbReference type="Proteomes" id="UP000001064">
    <property type="component" value="Unassembled WGS sequence"/>
</dbReference>
<keyword evidence="1" id="KW-0732">Signal</keyword>
<feature type="chain" id="PRO_5003263821" description="ILEI/PANDER domain-containing protein" evidence="1">
    <location>
        <begin position="20"/>
        <end position="166"/>
    </location>
</feature>
<dbReference type="GeneID" id="10504397"/>
<proteinExistence type="predicted"/>
<protein>
    <recommendedName>
        <fullName evidence="2">ILEI/PANDER domain-containing protein</fullName>
    </recommendedName>
</protein>
<accession>F0ZRK4</accession>
<dbReference type="Pfam" id="PF15711">
    <property type="entry name" value="ILEI"/>
    <property type="match status" value="1"/>
</dbReference>
<dbReference type="AlphaFoldDB" id="F0ZRK4"/>
<reference evidence="4" key="1">
    <citation type="journal article" date="2011" name="Genome Biol.">
        <title>Comparative genomics of the social amoebae Dictyostelium discoideum and Dictyostelium purpureum.</title>
        <authorList>
            <consortium name="US DOE Joint Genome Institute (JGI-PGF)"/>
            <person name="Sucgang R."/>
            <person name="Kuo A."/>
            <person name="Tian X."/>
            <person name="Salerno W."/>
            <person name="Parikh A."/>
            <person name="Feasley C.L."/>
            <person name="Dalin E."/>
            <person name="Tu H."/>
            <person name="Huang E."/>
            <person name="Barry K."/>
            <person name="Lindquist E."/>
            <person name="Shapiro H."/>
            <person name="Bruce D."/>
            <person name="Schmutz J."/>
            <person name="Salamov A."/>
            <person name="Fey P."/>
            <person name="Gaudet P."/>
            <person name="Anjard C."/>
            <person name="Babu M.M."/>
            <person name="Basu S."/>
            <person name="Bushmanova Y."/>
            <person name="van der Wel H."/>
            <person name="Katoh-Kurasawa M."/>
            <person name="Dinh C."/>
            <person name="Coutinho P.M."/>
            <person name="Saito T."/>
            <person name="Elias M."/>
            <person name="Schaap P."/>
            <person name="Kay R.R."/>
            <person name="Henrissat B."/>
            <person name="Eichinger L."/>
            <person name="Rivero F."/>
            <person name="Putnam N.H."/>
            <person name="West C.M."/>
            <person name="Loomis W.F."/>
            <person name="Chisholm R.L."/>
            <person name="Shaulsky G."/>
            <person name="Strassmann J.E."/>
            <person name="Queller D.C."/>
            <person name="Kuspa A."/>
            <person name="Grigoriev I.V."/>
        </authorList>
    </citation>
    <scope>NUCLEOTIDE SEQUENCE [LARGE SCALE GENOMIC DNA]</scope>
    <source>
        <strain evidence="4">QSDP1</strain>
    </source>
</reference>
<feature type="domain" description="ILEI/PANDER" evidence="2">
    <location>
        <begin position="45"/>
        <end position="134"/>
    </location>
</feature>